<dbReference type="AlphaFoldDB" id="A0A3N4K7A8"/>
<accession>A0A3N4K7A8</accession>
<protein>
    <recommendedName>
        <fullName evidence="3">Fungal N-terminal domain-containing protein</fullName>
    </recommendedName>
</protein>
<evidence type="ECO:0008006" key="3">
    <source>
        <dbReference type="Google" id="ProtNLM"/>
    </source>
</evidence>
<keyword evidence="2" id="KW-1185">Reference proteome</keyword>
<name>A0A3N4K7A8_9PEZI</name>
<dbReference type="Proteomes" id="UP000277580">
    <property type="component" value="Unassembled WGS sequence"/>
</dbReference>
<sequence length="158" mass="18099">MEVAASVVGLMLAAATVYKNIDSLISTYTNMPDIAQEILAEVRDFEYALKRLRTRIAKRNEMTPLGAMATDATQLAITLASCTLTFSQLERIIDELMPKRVKQLIGPQERRLPAGQMSVYSRLRWNWENSNLTILVRRIQQHKTTLTLLLTIWMRFSK</sequence>
<evidence type="ECO:0000313" key="2">
    <source>
        <dbReference type="Proteomes" id="UP000277580"/>
    </source>
</evidence>
<dbReference type="EMBL" id="ML119360">
    <property type="protein sequence ID" value="RPB06426.1"/>
    <property type="molecule type" value="Genomic_DNA"/>
</dbReference>
<proteinExistence type="predicted"/>
<reference evidence="1 2" key="1">
    <citation type="journal article" date="2018" name="Nat. Ecol. Evol.">
        <title>Pezizomycetes genomes reveal the molecular basis of ectomycorrhizal truffle lifestyle.</title>
        <authorList>
            <person name="Murat C."/>
            <person name="Payen T."/>
            <person name="Noel B."/>
            <person name="Kuo A."/>
            <person name="Morin E."/>
            <person name="Chen J."/>
            <person name="Kohler A."/>
            <person name="Krizsan K."/>
            <person name="Balestrini R."/>
            <person name="Da Silva C."/>
            <person name="Montanini B."/>
            <person name="Hainaut M."/>
            <person name="Levati E."/>
            <person name="Barry K.W."/>
            <person name="Belfiori B."/>
            <person name="Cichocki N."/>
            <person name="Clum A."/>
            <person name="Dockter R.B."/>
            <person name="Fauchery L."/>
            <person name="Guy J."/>
            <person name="Iotti M."/>
            <person name="Le Tacon F."/>
            <person name="Lindquist E.A."/>
            <person name="Lipzen A."/>
            <person name="Malagnac F."/>
            <person name="Mello A."/>
            <person name="Molinier V."/>
            <person name="Miyauchi S."/>
            <person name="Poulain J."/>
            <person name="Riccioni C."/>
            <person name="Rubini A."/>
            <person name="Sitrit Y."/>
            <person name="Splivallo R."/>
            <person name="Traeger S."/>
            <person name="Wang M."/>
            <person name="Zifcakova L."/>
            <person name="Wipf D."/>
            <person name="Zambonelli A."/>
            <person name="Paolocci F."/>
            <person name="Nowrousian M."/>
            <person name="Ottonello S."/>
            <person name="Baldrian P."/>
            <person name="Spatafora J.W."/>
            <person name="Henrissat B."/>
            <person name="Nagy L.G."/>
            <person name="Aury J.M."/>
            <person name="Wincker P."/>
            <person name="Grigoriev I.V."/>
            <person name="Bonfante P."/>
            <person name="Martin F.M."/>
        </authorList>
    </citation>
    <scope>NUCLEOTIDE SEQUENCE [LARGE SCALE GENOMIC DNA]</scope>
    <source>
        <strain evidence="1 2">CCBAS932</strain>
    </source>
</reference>
<dbReference type="InParanoid" id="A0A3N4K7A8"/>
<evidence type="ECO:0000313" key="1">
    <source>
        <dbReference type="EMBL" id="RPB06426.1"/>
    </source>
</evidence>
<dbReference type="OrthoDB" id="19923at2759"/>
<organism evidence="1 2">
    <name type="scientific">Morchella conica CCBAS932</name>
    <dbReference type="NCBI Taxonomy" id="1392247"/>
    <lineage>
        <taxon>Eukaryota</taxon>
        <taxon>Fungi</taxon>
        <taxon>Dikarya</taxon>
        <taxon>Ascomycota</taxon>
        <taxon>Pezizomycotina</taxon>
        <taxon>Pezizomycetes</taxon>
        <taxon>Pezizales</taxon>
        <taxon>Morchellaceae</taxon>
        <taxon>Morchella</taxon>
    </lineage>
</organism>
<gene>
    <name evidence="1" type="ORF">P167DRAFT_164188</name>
</gene>